<name>A0ABS8T263_DATST</name>
<gene>
    <name evidence="2" type="ORF">HAX54_000768</name>
</gene>
<sequence length="59" mass="6529">MPPKRTASQWNVASMPPQIRMHTRNGPRTPVQGSSVGVQDGPTTSRRIPEILVPQPPRM</sequence>
<proteinExistence type="predicted"/>
<feature type="non-terminal residue" evidence="2">
    <location>
        <position position="59"/>
    </location>
</feature>
<accession>A0ABS8T263</accession>
<dbReference type="Proteomes" id="UP000823775">
    <property type="component" value="Unassembled WGS sequence"/>
</dbReference>
<evidence type="ECO:0000313" key="3">
    <source>
        <dbReference type="Proteomes" id="UP000823775"/>
    </source>
</evidence>
<organism evidence="2 3">
    <name type="scientific">Datura stramonium</name>
    <name type="common">Jimsonweed</name>
    <name type="synonym">Common thornapple</name>
    <dbReference type="NCBI Taxonomy" id="4076"/>
    <lineage>
        <taxon>Eukaryota</taxon>
        <taxon>Viridiplantae</taxon>
        <taxon>Streptophyta</taxon>
        <taxon>Embryophyta</taxon>
        <taxon>Tracheophyta</taxon>
        <taxon>Spermatophyta</taxon>
        <taxon>Magnoliopsida</taxon>
        <taxon>eudicotyledons</taxon>
        <taxon>Gunneridae</taxon>
        <taxon>Pentapetalae</taxon>
        <taxon>asterids</taxon>
        <taxon>lamiids</taxon>
        <taxon>Solanales</taxon>
        <taxon>Solanaceae</taxon>
        <taxon>Solanoideae</taxon>
        <taxon>Datureae</taxon>
        <taxon>Datura</taxon>
    </lineage>
</organism>
<reference evidence="2 3" key="1">
    <citation type="journal article" date="2021" name="BMC Genomics">
        <title>Datura genome reveals duplications of psychoactive alkaloid biosynthetic genes and high mutation rate following tissue culture.</title>
        <authorList>
            <person name="Rajewski A."/>
            <person name="Carter-House D."/>
            <person name="Stajich J."/>
            <person name="Litt A."/>
        </authorList>
    </citation>
    <scope>NUCLEOTIDE SEQUENCE [LARGE SCALE GENOMIC DNA]</scope>
    <source>
        <strain evidence="2">AR-01</strain>
    </source>
</reference>
<feature type="compositionally biased region" description="Polar residues" evidence="1">
    <location>
        <begin position="1"/>
        <end position="12"/>
    </location>
</feature>
<dbReference type="EMBL" id="JACEIK010001025">
    <property type="protein sequence ID" value="MCD7465193.1"/>
    <property type="molecule type" value="Genomic_DNA"/>
</dbReference>
<comment type="caution">
    <text evidence="2">The sequence shown here is derived from an EMBL/GenBank/DDBJ whole genome shotgun (WGS) entry which is preliminary data.</text>
</comment>
<protein>
    <submittedName>
        <fullName evidence="2">Uncharacterized protein</fullName>
    </submittedName>
</protein>
<feature type="region of interest" description="Disordered" evidence="1">
    <location>
        <begin position="1"/>
        <end position="59"/>
    </location>
</feature>
<evidence type="ECO:0000313" key="2">
    <source>
        <dbReference type="EMBL" id="MCD7465193.1"/>
    </source>
</evidence>
<feature type="compositionally biased region" description="Polar residues" evidence="1">
    <location>
        <begin position="31"/>
        <end position="46"/>
    </location>
</feature>
<keyword evidence="3" id="KW-1185">Reference proteome</keyword>
<evidence type="ECO:0000256" key="1">
    <source>
        <dbReference type="SAM" id="MobiDB-lite"/>
    </source>
</evidence>